<protein>
    <submittedName>
        <fullName evidence="1">Uncharacterized protein</fullName>
    </submittedName>
</protein>
<sequence>MLDMDDEYQGNVEVLYMYNHAPILCDKRIARFSQDNKYVDAEIHHKYTYGGQVASCTRKKTKKKKRKKSSLPCVFGIFRC</sequence>
<gene>
    <name evidence="1" type="ORF">V6N12_043883</name>
</gene>
<reference evidence="1 2" key="1">
    <citation type="journal article" date="2024" name="G3 (Bethesda)">
        <title>Genome assembly of Hibiscus sabdariffa L. provides insights into metabolisms of medicinal natural products.</title>
        <authorList>
            <person name="Kim T."/>
        </authorList>
    </citation>
    <scope>NUCLEOTIDE SEQUENCE [LARGE SCALE GENOMIC DNA]</scope>
    <source>
        <strain evidence="1">TK-2024</strain>
        <tissue evidence="1">Old leaves</tissue>
    </source>
</reference>
<dbReference type="EMBL" id="JBBPBM010000028">
    <property type="protein sequence ID" value="KAK8537734.1"/>
    <property type="molecule type" value="Genomic_DNA"/>
</dbReference>
<dbReference type="Proteomes" id="UP001472677">
    <property type="component" value="Unassembled WGS sequence"/>
</dbReference>
<evidence type="ECO:0000313" key="2">
    <source>
        <dbReference type="Proteomes" id="UP001472677"/>
    </source>
</evidence>
<evidence type="ECO:0000313" key="1">
    <source>
        <dbReference type="EMBL" id="KAK8537734.1"/>
    </source>
</evidence>
<organism evidence="1 2">
    <name type="scientific">Hibiscus sabdariffa</name>
    <name type="common">roselle</name>
    <dbReference type="NCBI Taxonomy" id="183260"/>
    <lineage>
        <taxon>Eukaryota</taxon>
        <taxon>Viridiplantae</taxon>
        <taxon>Streptophyta</taxon>
        <taxon>Embryophyta</taxon>
        <taxon>Tracheophyta</taxon>
        <taxon>Spermatophyta</taxon>
        <taxon>Magnoliopsida</taxon>
        <taxon>eudicotyledons</taxon>
        <taxon>Gunneridae</taxon>
        <taxon>Pentapetalae</taxon>
        <taxon>rosids</taxon>
        <taxon>malvids</taxon>
        <taxon>Malvales</taxon>
        <taxon>Malvaceae</taxon>
        <taxon>Malvoideae</taxon>
        <taxon>Hibiscus</taxon>
    </lineage>
</organism>
<keyword evidence="2" id="KW-1185">Reference proteome</keyword>
<accession>A0ABR2DFN4</accession>
<comment type="caution">
    <text evidence="1">The sequence shown here is derived from an EMBL/GenBank/DDBJ whole genome shotgun (WGS) entry which is preliminary data.</text>
</comment>
<name>A0ABR2DFN4_9ROSI</name>
<proteinExistence type="predicted"/>